<evidence type="ECO:0000256" key="1">
    <source>
        <dbReference type="PROSITE-ProRule" id="PRU01005"/>
    </source>
</evidence>
<proteinExistence type="predicted"/>
<organism evidence="3 4">
    <name type="scientific">Mytilus edulis</name>
    <name type="common">Blue mussel</name>
    <dbReference type="NCBI Taxonomy" id="6550"/>
    <lineage>
        <taxon>Eukaryota</taxon>
        <taxon>Metazoa</taxon>
        <taxon>Spiralia</taxon>
        <taxon>Lophotrochozoa</taxon>
        <taxon>Mollusca</taxon>
        <taxon>Bivalvia</taxon>
        <taxon>Autobranchia</taxon>
        <taxon>Pteriomorphia</taxon>
        <taxon>Mytilida</taxon>
        <taxon>Mytiloidea</taxon>
        <taxon>Mytilidae</taxon>
        <taxon>Mytilinae</taxon>
        <taxon>Mytilus</taxon>
    </lineage>
</organism>
<name>A0A8S3RRA0_MYTED</name>
<keyword evidence="4" id="KW-1185">Reference proteome</keyword>
<evidence type="ECO:0000313" key="4">
    <source>
        <dbReference type="Proteomes" id="UP000683360"/>
    </source>
</evidence>
<dbReference type="OrthoDB" id="6108976at2759"/>
<dbReference type="EMBL" id="CAJPWZ010001174">
    <property type="protein sequence ID" value="CAG2209422.1"/>
    <property type="molecule type" value="Genomic_DNA"/>
</dbReference>
<feature type="disulfide bond" evidence="1">
    <location>
        <begin position="271"/>
        <end position="284"/>
    </location>
</feature>
<gene>
    <name evidence="3" type="ORF">MEDL_23570</name>
</gene>
<protein>
    <recommendedName>
        <fullName evidence="2">ShKT domain-containing protein</fullName>
    </recommendedName>
</protein>
<feature type="domain" description="ShKT" evidence="2">
    <location>
        <begin position="255"/>
        <end position="287"/>
    </location>
</feature>
<evidence type="ECO:0000259" key="2">
    <source>
        <dbReference type="PROSITE" id="PS51670"/>
    </source>
</evidence>
<dbReference type="InterPro" id="IPR003582">
    <property type="entry name" value="ShKT_dom"/>
</dbReference>
<dbReference type="PROSITE" id="PS51670">
    <property type="entry name" value="SHKT"/>
    <property type="match status" value="2"/>
</dbReference>
<dbReference type="Proteomes" id="UP000683360">
    <property type="component" value="Unassembled WGS sequence"/>
</dbReference>
<dbReference type="InterPro" id="IPR045860">
    <property type="entry name" value="Snake_toxin-like_sf"/>
</dbReference>
<keyword evidence="1" id="KW-1015">Disulfide bond</keyword>
<comment type="caution">
    <text evidence="3">The sequence shown here is derived from an EMBL/GenBank/DDBJ whole genome shotgun (WGS) entry which is preliminary data.</text>
</comment>
<comment type="caution">
    <text evidence="1">Lacks conserved residue(s) required for the propagation of feature annotation.</text>
</comment>
<dbReference type="AlphaFoldDB" id="A0A8S3RRA0"/>
<sequence>MFTEGYRSSATTSRLYMYSTQNGTATIFSLHMLHTNSNESIQLSKGENKFDLPNSVLTKDGKERKGLRCFSCYDIIHPRFCDRIDTCSHDEVCGIDKIIKPHETTFNIGCVKASTCSTKRTLSDVEACHTCCNTDLCNVNGCGEHGFGSQHGKVCFNCQGITDINECKHVAFCEENEVCQPDTGIGSIFGRSAEHKIMSRSLQCTRCCDNNLCNDHCGNITDNSQTTQKNLIQTRITTTTTTTTGRPTETTTELCHDHSNCDYLVQHLGICNDSYGLQMCPVACGKCIIPTTYSCIDTDTECSYLRDTYNICAVPDTSRKTGCLKTCNYCGNNIFFFYVFIVFNFDVGTHSSRIVSCKHIGDS</sequence>
<accession>A0A8S3RRA0</accession>
<evidence type="ECO:0000313" key="3">
    <source>
        <dbReference type="EMBL" id="CAG2209422.1"/>
    </source>
</evidence>
<feature type="domain" description="ShKT" evidence="2">
    <location>
        <begin position="295"/>
        <end position="330"/>
    </location>
</feature>
<dbReference type="SUPFAM" id="SSF57302">
    <property type="entry name" value="Snake toxin-like"/>
    <property type="match status" value="1"/>
</dbReference>
<reference evidence="3" key="1">
    <citation type="submission" date="2021-03" db="EMBL/GenBank/DDBJ databases">
        <authorList>
            <person name="Bekaert M."/>
        </authorList>
    </citation>
    <scope>NUCLEOTIDE SEQUENCE</scope>
</reference>